<comment type="caution">
    <text evidence="4">The sequence shown here is derived from an EMBL/GenBank/DDBJ whole genome shotgun (WGS) entry which is preliminary data.</text>
</comment>
<dbReference type="InterPro" id="IPR013623">
    <property type="entry name" value="NADPH_Ox"/>
</dbReference>
<evidence type="ECO:0008006" key="6">
    <source>
        <dbReference type="Google" id="ProtNLM"/>
    </source>
</evidence>
<name>A0A9R1XSN7_LACSA</name>
<sequence>MGTDDGRTGLLENNKLHDHSEAVDVNVNSEIDDHIESLWMLVMTRWENTGELHVGQGMLEKMSDTSEGSGSIQQVSEQLKRFDNFMRGQPISIQQVSNPAMLKFISEDTTWVPFEKRFDNLTKYTNGLLPRSRFLECIGMNKDSQDFAEELFDVLSRDSYPKVDSIDKEQMKGFWEQISGQSFDSRLQTFLAMIDRDARDMIRYDDVRRIISLSASANKLSNVMNKAEEYAVFIMEELDPGSLGYILTENLKMLLLQTPQHDVRGESQTLKTIQSGNPIRSLYEDYSVTNDLINPLYGAPTQDYNEYEVVLLLGSGTPIINIVKDILYNIKVKEDEENAIENGSMGKLQKKRSGPTNFKTTKAYLYWVSREQGSFEKFNNIINEAAEIDKYGVIEMHAYCTSVFEEDDVRSAFITILQSLYHARNGIDVVSGTHIKARFAEPDWGYLYKQIALNHTGSRIGVFYCGEEAPAKELKQLAQDFSHNTTTKFDFHNQNS</sequence>
<evidence type="ECO:0000259" key="2">
    <source>
        <dbReference type="Pfam" id="PF08030"/>
    </source>
</evidence>
<dbReference type="GO" id="GO:0005886">
    <property type="term" value="C:plasma membrane"/>
    <property type="evidence" value="ECO:0000318"/>
    <property type="project" value="GO_Central"/>
</dbReference>
<dbReference type="Pfam" id="PF08414">
    <property type="entry name" value="NADPH_Ox"/>
    <property type="match status" value="1"/>
</dbReference>
<dbReference type="AlphaFoldDB" id="A0A9R1XSN7"/>
<dbReference type="EMBL" id="NBSK02000001">
    <property type="protein sequence ID" value="KAJ0226000.1"/>
    <property type="molecule type" value="Genomic_DNA"/>
</dbReference>
<dbReference type="InterPro" id="IPR013121">
    <property type="entry name" value="Fe_red_NAD-bd_6"/>
</dbReference>
<evidence type="ECO:0000313" key="5">
    <source>
        <dbReference type="Proteomes" id="UP000235145"/>
    </source>
</evidence>
<gene>
    <name evidence="4" type="ORF">LSAT_V11C100035250</name>
</gene>
<dbReference type="InterPro" id="IPR011992">
    <property type="entry name" value="EF-hand-dom_pair"/>
</dbReference>
<dbReference type="Proteomes" id="UP000235145">
    <property type="component" value="Unassembled WGS sequence"/>
</dbReference>
<dbReference type="Pfam" id="PF08030">
    <property type="entry name" value="NAD_binding_6"/>
    <property type="match status" value="1"/>
</dbReference>
<protein>
    <recommendedName>
        <fullName evidence="6">Ferric reductase NAD binding domain-containing protein</fullName>
    </recommendedName>
</protein>
<dbReference type="GO" id="GO:0016174">
    <property type="term" value="F:NAD(P)H oxidase H2O2-forming activity"/>
    <property type="evidence" value="ECO:0000318"/>
    <property type="project" value="GO_Central"/>
</dbReference>
<feature type="domain" description="NADPH oxidase Respiratory burst" evidence="3">
    <location>
        <begin position="102"/>
        <end position="185"/>
    </location>
</feature>
<proteinExistence type="predicted"/>
<dbReference type="InterPro" id="IPR039261">
    <property type="entry name" value="FNR_nucleotide-bd"/>
</dbReference>
<accession>A0A9R1XSN7</accession>
<dbReference type="Gene3D" id="1.10.238.10">
    <property type="entry name" value="EF-hand"/>
    <property type="match status" value="1"/>
</dbReference>
<evidence type="ECO:0000313" key="4">
    <source>
        <dbReference type="EMBL" id="KAJ0226000.1"/>
    </source>
</evidence>
<dbReference type="GO" id="GO:0004601">
    <property type="term" value="F:peroxidase activity"/>
    <property type="evidence" value="ECO:0007669"/>
    <property type="project" value="InterPro"/>
</dbReference>
<organism evidence="4 5">
    <name type="scientific">Lactuca sativa</name>
    <name type="common">Garden lettuce</name>
    <dbReference type="NCBI Taxonomy" id="4236"/>
    <lineage>
        <taxon>Eukaryota</taxon>
        <taxon>Viridiplantae</taxon>
        <taxon>Streptophyta</taxon>
        <taxon>Embryophyta</taxon>
        <taxon>Tracheophyta</taxon>
        <taxon>Spermatophyta</taxon>
        <taxon>Magnoliopsida</taxon>
        <taxon>eudicotyledons</taxon>
        <taxon>Gunneridae</taxon>
        <taxon>Pentapetalae</taxon>
        <taxon>asterids</taxon>
        <taxon>campanulids</taxon>
        <taxon>Asterales</taxon>
        <taxon>Asteraceae</taxon>
        <taxon>Cichorioideae</taxon>
        <taxon>Cichorieae</taxon>
        <taxon>Lactucinae</taxon>
        <taxon>Lactuca</taxon>
    </lineage>
</organism>
<reference evidence="4 5" key="1">
    <citation type="journal article" date="2017" name="Nat. Commun.">
        <title>Genome assembly with in vitro proximity ligation data and whole-genome triplication in lettuce.</title>
        <authorList>
            <person name="Reyes-Chin-Wo S."/>
            <person name="Wang Z."/>
            <person name="Yang X."/>
            <person name="Kozik A."/>
            <person name="Arikit S."/>
            <person name="Song C."/>
            <person name="Xia L."/>
            <person name="Froenicke L."/>
            <person name="Lavelle D.O."/>
            <person name="Truco M.J."/>
            <person name="Xia R."/>
            <person name="Zhu S."/>
            <person name="Xu C."/>
            <person name="Xu H."/>
            <person name="Xu X."/>
            <person name="Cox K."/>
            <person name="Korf I."/>
            <person name="Meyers B.C."/>
            <person name="Michelmore R.W."/>
        </authorList>
    </citation>
    <scope>NUCLEOTIDE SEQUENCE [LARGE SCALE GENOMIC DNA]</scope>
    <source>
        <strain evidence="5">cv. Salinas</strain>
        <tissue evidence="4">Seedlings</tissue>
    </source>
</reference>
<dbReference type="Gene3D" id="3.40.50.80">
    <property type="entry name" value="Nucleotide-binding domain of ferredoxin-NADP reductase (FNR) module"/>
    <property type="match status" value="1"/>
</dbReference>
<evidence type="ECO:0000259" key="3">
    <source>
        <dbReference type="Pfam" id="PF08414"/>
    </source>
</evidence>
<keyword evidence="1" id="KW-0560">Oxidoreductase</keyword>
<keyword evidence="5" id="KW-1185">Reference proteome</keyword>
<dbReference type="PANTHER" id="PTHR11972">
    <property type="entry name" value="NADPH OXIDASE"/>
    <property type="match status" value="1"/>
</dbReference>
<dbReference type="PANTHER" id="PTHR11972:SF152">
    <property type="entry name" value="RESPIRATORY BURST OXIDASE HOMOLOG PROTEIN C"/>
    <property type="match status" value="1"/>
</dbReference>
<dbReference type="InterPro" id="IPR050369">
    <property type="entry name" value="RBOH/FRE"/>
</dbReference>
<evidence type="ECO:0000256" key="1">
    <source>
        <dbReference type="ARBA" id="ARBA00023002"/>
    </source>
</evidence>
<feature type="domain" description="Ferric reductase NAD binding" evidence="2">
    <location>
        <begin position="307"/>
        <end position="478"/>
    </location>
</feature>
<dbReference type="SUPFAM" id="SSF47473">
    <property type="entry name" value="EF-hand"/>
    <property type="match status" value="1"/>
</dbReference>